<dbReference type="OrthoDB" id="9810298at2"/>
<evidence type="ECO:0000256" key="4">
    <source>
        <dbReference type="ARBA" id="ARBA00022679"/>
    </source>
</evidence>
<dbReference type="PROSITE" id="PS00533">
    <property type="entry name" value="PORPHOBILINOGEN_DEAM"/>
    <property type="match status" value="1"/>
</dbReference>
<feature type="domain" description="Porphobilinogen deaminase N-terminal" evidence="8">
    <location>
        <begin position="1"/>
        <end position="215"/>
    </location>
</feature>
<evidence type="ECO:0000313" key="10">
    <source>
        <dbReference type="EMBL" id="QBI20329.1"/>
    </source>
</evidence>
<dbReference type="InterPro" id="IPR036803">
    <property type="entry name" value="Porphobilinogen_deaminase_C_sf"/>
</dbReference>
<dbReference type="GO" id="GO:0005737">
    <property type="term" value="C:cytoplasm"/>
    <property type="evidence" value="ECO:0007669"/>
    <property type="project" value="UniProtKB-UniRule"/>
</dbReference>
<dbReference type="EMBL" id="CP036402">
    <property type="protein sequence ID" value="QBI20329.1"/>
    <property type="molecule type" value="Genomic_DNA"/>
</dbReference>
<comment type="function">
    <text evidence="1 7">Tetrapolymerization of the monopyrrole PBG into the hydroxymethylbilane pre-uroporphyrinogen in several discrete steps.</text>
</comment>
<evidence type="ECO:0000256" key="2">
    <source>
        <dbReference type="ARBA" id="ARBA00005638"/>
    </source>
</evidence>
<dbReference type="InterPro" id="IPR022417">
    <property type="entry name" value="Porphobilin_deaminase_N"/>
</dbReference>
<comment type="miscellaneous">
    <text evidence="7">The porphobilinogen subunits are added to the dipyrromethane group.</text>
</comment>
<dbReference type="GO" id="GO:0004418">
    <property type="term" value="F:hydroxymethylbilane synthase activity"/>
    <property type="evidence" value="ECO:0007669"/>
    <property type="project" value="UniProtKB-UniRule"/>
</dbReference>
<keyword evidence="11" id="KW-1185">Reference proteome</keyword>
<dbReference type="Pfam" id="PF03900">
    <property type="entry name" value="Porphobil_deamC"/>
    <property type="match status" value="1"/>
</dbReference>
<gene>
    <name evidence="7 10" type="primary">hemC</name>
    <name evidence="10" type="ORF">ER308_12645</name>
</gene>
<keyword evidence="4 7" id="KW-0808">Transferase</keyword>
<dbReference type="PANTHER" id="PTHR11557:SF0">
    <property type="entry name" value="PORPHOBILINOGEN DEAMINASE"/>
    <property type="match status" value="1"/>
</dbReference>
<organism evidence="10 11">
    <name type="scientific">Egibacter rhizosphaerae</name>
    <dbReference type="NCBI Taxonomy" id="1670831"/>
    <lineage>
        <taxon>Bacteria</taxon>
        <taxon>Bacillati</taxon>
        <taxon>Actinomycetota</taxon>
        <taxon>Nitriliruptoria</taxon>
        <taxon>Egibacterales</taxon>
        <taxon>Egibacteraceae</taxon>
        <taxon>Egibacter</taxon>
    </lineage>
</organism>
<dbReference type="SUPFAM" id="SSF54782">
    <property type="entry name" value="Porphobilinogen deaminase (hydroxymethylbilane synthase), C-terminal domain"/>
    <property type="match status" value="1"/>
</dbReference>
<dbReference type="InterPro" id="IPR022419">
    <property type="entry name" value="Porphobilin_deaminase_cofac_BS"/>
</dbReference>
<dbReference type="GO" id="GO:0006782">
    <property type="term" value="P:protoporphyrinogen IX biosynthetic process"/>
    <property type="evidence" value="ECO:0007669"/>
    <property type="project" value="UniProtKB-UniRule"/>
</dbReference>
<reference evidence="10 11" key="1">
    <citation type="submission" date="2019-01" db="EMBL/GenBank/DDBJ databases">
        <title>Egibacter rhizosphaerae EGI 80759T.</title>
        <authorList>
            <person name="Chen D.-D."/>
            <person name="Tian Y."/>
            <person name="Jiao J.-Y."/>
            <person name="Zhang X.-T."/>
            <person name="Zhang Y.-G."/>
            <person name="Zhang Y."/>
            <person name="Xiao M."/>
            <person name="Shu W.-S."/>
            <person name="Li W.-J."/>
        </authorList>
    </citation>
    <scope>NUCLEOTIDE SEQUENCE [LARGE SCALE GENOMIC DNA]</scope>
    <source>
        <strain evidence="10 11">EGI 80759</strain>
    </source>
</reference>
<evidence type="ECO:0000259" key="9">
    <source>
        <dbReference type="Pfam" id="PF03900"/>
    </source>
</evidence>
<dbReference type="EC" id="2.5.1.61" evidence="7"/>
<evidence type="ECO:0000256" key="3">
    <source>
        <dbReference type="ARBA" id="ARBA00011245"/>
    </source>
</evidence>
<name>A0A411YGN4_9ACTN</name>
<comment type="subunit">
    <text evidence="3 7">Monomer.</text>
</comment>
<dbReference type="PANTHER" id="PTHR11557">
    <property type="entry name" value="PORPHOBILINOGEN DEAMINASE"/>
    <property type="match status" value="1"/>
</dbReference>
<dbReference type="InterPro" id="IPR000860">
    <property type="entry name" value="HemC"/>
</dbReference>
<proteinExistence type="inferred from homology"/>
<dbReference type="Proteomes" id="UP000291469">
    <property type="component" value="Chromosome"/>
</dbReference>
<dbReference type="RefSeq" id="WP_131155326.1">
    <property type="nucleotide sequence ID" value="NZ_CP036402.1"/>
</dbReference>
<dbReference type="FunFam" id="3.40.190.10:FF:000005">
    <property type="entry name" value="Porphobilinogen deaminase"/>
    <property type="match status" value="1"/>
</dbReference>
<sequence>MRVATRRSALARAQAFQTARALAGDDAELVPLRTTADREPDKLVADFGTKGLFVDALREAVLDGDCDIAVHSYKDLPTEPVDGLVVGAVPPRADARDLLVTRDGHALSTLPRISTVGTSSERRRVQLLRARPDLQVISVRGNLDTRLRKVHEGEFDAIVVALAGLQRLYTPEEDGGVGPLGLPLHAVPLEPGECLPSPAQGALAVECRRDDAETRKRLARVEDAGARATVTAERSFLATVGGGCLAPIGALATELPGRVLELAAMLADPGRRKVLRRSLRGPIAEPERLGRELAQQMLADGGEQLVAAVQERRDREAGG</sequence>
<dbReference type="InterPro" id="IPR022418">
    <property type="entry name" value="Porphobilinogen_deaminase_C"/>
</dbReference>
<dbReference type="Gene3D" id="3.40.190.10">
    <property type="entry name" value="Periplasmic binding protein-like II"/>
    <property type="match status" value="2"/>
</dbReference>
<feature type="domain" description="Porphobilinogen deaminase C-terminal" evidence="9">
    <location>
        <begin position="229"/>
        <end position="298"/>
    </location>
</feature>
<dbReference type="HAMAP" id="MF_00260">
    <property type="entry name" value="Porphobil_deam"/>
    <property type="match status" value="1"/>
</dbReference>
<dbReference type="AlphaFoldDB" id="A0A411YGN4"/>
<feature type="modified residue" description="S-(dipyrrolylmethanemethyl)cysteine" evidence="7">
    <location>
        <position position="244"/>
    </location>
</feature>
<comment type="similarity">
    <text evidence="2 7">Belongs to the HMBS family.</text>
</comment>
<dbReference type="PRINTS" id="PR00151">
    <property type="entry name" value="PORPHBDMNASE"/>
</dbReference>
<evidence type="ECO:0000256" key="7">
    <source>
        <dbReference type="HAMAP-Rule" id="MF_00260"/>
    </source>
</evidence>
<comment type="cofactor">
    <cofactor evidence="7">
        <name>dipyrromethane</name>
        <dbReference type="ChEBI" id="CHEBI:60342"/>
    </cofactor>
    <text evidence="7">Binds 1 dipyrromethane group covalently.</text>
</comment>
<keyword evidence="5 7" id="KW-0627">Porphyrin biosynthesis</keyword>
<evidence type="ECO:0000313" key="11">
    <source>
        <dbReference type="Proteomes" id="UP000291469"/>
    </source>
</evidence>
<dbReference type="KEGG" id="erz:ER308_12645"/>
<dbReference type="PIRSF" id="PIRSF001438">
    <property type="entry name" value="4pyrrol_synth_OHMeBilane_synth"/>
    <property type="match status" value="1"/>
</dbReference>
<protein>
    <recommendedName>
        <fullName evidence="7">Porphobilinogen deaminase</fullName>
        <shortName evidence="7">PBG</shortName>
        <ecNumber evidence="7">2.5.1.61</ecNumber>
    </recommendedName>
    <alternativeName>
        <fullName evidence="7">Hydroxymethylbilane synthase</fullName>
        <shortName evidence="7">HMBS</shortName>
    </alternativeName>
    <alternativeName>
        <fullName evidence="7">Pre-uroporphyrinogen synthase</fullName>
    </alternativeName>
</protein>
<comment type="catalytic activity">
    <reaction evidence="6 7">
        <text>4 porphobilinogen + H2O = hydroxymethylbilane + 4 NH4(+)</text>
        <dbReference type="Rhea" id="RHEA:13185"/>
        <dbReference type="ChEBI" id="CHEBI:15377"/>
        <dbReference type="ChEBI" id="CHEBI:28938"/>
        <dbReference type="ChEBI" id="CHEBI:57845"/>
        <dbReference type="ChEBI" id="CHEBI:58126"/>
        <dbReference type="EC" id="2.5.1.61"/>
    </reaction>
</comment>
<dbReference type="Gene3D" id="3.30.160.40">
    <property type="entry name" value="Porphobilinogen deaminase, C-terminal domain"/>
    <property type="match status" value="1"/>
</dbReference>
<accession>A0A411YGN4</accession>
<dbReference type="Pfam" id="PF01379">
    <property type="entry name" value="Porphobil_deam"/>
    <property type="match status" value="1"/>
</dbReference>
<evidence type="ECO:0000259" key="8">
    <source>
        <dbReference type="Pfam" id="PF01379"/>
    </source>
</evidence>
<evidence type="ECO:0000256" key="5">
    <source>
        <dbReference type="ARBA" id="ARBA00023244"/>
    </source>
</evidence>
<evidence type="ECO:0000256" key="6">
    <source>
        <dbReference type="ARBA" id="ARBA00048169"/>
    </source>
</evidence>
<evidence type="ECO:0000256" key="1">
    <source>
        <dbReference type="ARBA" id="ARBA00002869"/>
    </source>
</evidence>
<dbReference type="NCBIfam" id="TIGR00212">
    <property type="entry name" value="hemC"/>
    <property type="match status" value="1"/>
</dbReference>
<dbReference type="SUPFAM" id="SSF53850">
    <property type="entry name" value="Periplasmic binding protein-like II"/>
    <property type="match status" value="1"/>
</dbReference>